<name>A0A1F7KGF2_9BACT</name>
<dbReference type="Pfam" id="PF00903">
    <property type="entry name" value="Glyoxalase"/>
    <property type="match status" value="1"/>
</dbReference>
<proteinExistence type="predicted"/>
<dbReference type="InterPro" id="IPR051785">
    <property type="entry name" value="MMCE/EMCE_epimerase"/>
</dbReference>
<feature type="domain" description="VOC" evidence="2">
    <location>
        <begin position="132"/>
        <end position="253"/>
    </location>
</feature>
<dbReference type="Gene3D" id="2.60.120.10">
    <property type="entry name" value="Jelly Rolls"/>
    <property type="match status" value="1"/>
</dbReference>
<dbReference type="InterPro" id="IPR013096">
    <property type="entry name" value="Cupin_2"/>
</dbReference>
<evidence type="ECO:0000259" key="2">
    <source>
        <dbReference type="PROSITE" id="PS51819"/>
    </source>
</evidence>
<dbReference type="PROSITE" id="PS51819">
    <property type="entry name" value="VOC"/>
    <property type="match status" value="1"/>
</dbReference>
<dbReference type="GO" id="GO:0046491">
    <property type="term" value="P:L-methylmalonyl-CoA metabolic process"/>
    <property type="evidence" value="ECO:0007669"/>
    <property type="project" value="TreeGrafter"/>
</dbReference>
<dbReference type="GO" id="GO:0004493">
    <property type="term" value="F:methylmalonyl-CoA epimerase activity"/>
    <property type="evidence" value="ECO:0007669"/>
    <property type="project" value="TreeGrafter"/>
</dbReference>
<dbReference type="PANTHER" id="PTHR43048:SF4">
    <property type="entry name" value="RING-CLEAVING DIOXYGENASE-RELATED"/>
    <property type="match status" value="1"/>
</dbReference>
<dbReference type="Pfam" id="PF07883">
    <property type="entry name" value="Cupin_2"/>
    <property type="match status" value="1"/>
</dbReference>
<dbReference type="GO" id="GO:0046872">
    <property type="term" value="F:metal ion binding"/>
    <property type="evidence" value="ECO:0007669"/>
    <property type="project" value="UniProtKB-KW"/>
</dbReference>
<dbReference type="Gene3D" id="3.10.180.10">
    <property type="entry name" value="2,3-Dihydroxybiphenyl 1,2-Dioxygenase, domain 1"/>
    <property type="match status" value="1"/>
</dbReference>
<dbReference type="SUPFAM" id="SSF51182">
    <property type="entry name" value="RmlC-like cupins"/>
    <property type="match status" value="1"/>
</dbReference>
<dbReference type="InterPro" id="IPR011051">
    <property type="entry name" value="RmlC_Cupin_sf"/>
</dbReference>
<organism evidence="3 4">
    <name type="scientific">Candidatus Roizmanbacteria bacterium RIFOXYA1_FULL_41_12</name>
    <dbReference type="NCBI Taxonomy" id="1802082"/>
    <lineage>
        <taxon>Bacteria</taxon>
        <taxon>Candidatus Roizmaniibacteriota</taxon>
    </lineage>
</organism>
<keyword evidence="1" id="KW-0479">Metal-binding</keyword>
<dbReference type="EMBL" id="MGBG01000003">
    <property type="protein sequence ID" value="OGK66947.1"/>
    <property type="molecule type" value="Genomic_DNA"/>
</dbReference>
<dbReference type="InterPro" id="IPR004360">
    <property type="entry name" value="Glyas_Fos-R_dOase_dom"/>
</dbReference>
<dbReference type="InterPro" id="IPR029068">
    <property type="entry name" value="Glyas_Bleomycin-R_OHBP_Dase"/>
</dbReference>
<evidence type="ECO:0000313" key="3">
    <source>
        <dbReference type="EMBL" id="OGK66947.1"/>
    </source>
</evidence>
<evidence type="ECO:0000313" key="4">
    <source>
        <dbReference type="Proteomes" id="UP000178450"/>
    </source>
</evidence>
<comment type="caution">
    <text evidence="3">The sequence shown here is derived from an EMBL/GenBank/DDBJ whole genome shotgun (WGS) entry which is preliminary data.</text>
</comment>
<accession>A0A1F7KGF2</accession>
<dbReference type="SUPFAM" id="SSF54593">
    <property type="entry name" value="Glyoxalase/Bleomycin resistance protein/Dihydroxybiphenyl dioxygenase"/>
    <property type="match status" value="1"/>
</dbReference>
<protein>
    <recommendedName>
        <fullName evidence="2">VOC domain-containing protein</fullName>
    </recommendedName>
</protein>
<dbReference type="Proteomes" id="UP000178450">
    <property type="component" value="Unassembled WGS sequence"/>
</dbReference>
<sequence length="255" mass="29161">MDLKKVTAELKKQYPGKKIIPNHKTNPTEIICEVDPSSQHAGNSTAVAVIDQTKLHYHERSAEIYYVLQGKLELIIDEVKFVLNQDQYRVIPPGKTHQARGKATWVLVYSEPGWQKEDSLAVEDQSLTFSPNLTHIRLLVKDYQTMFRFYHEQLGLAVTWGDSKTDYAEFDLGDAKIAIYKTELMPKFIQTKLGKANGALVINLRVENLKTAVEFLKEQKIKPLSEITKYSDAGIEAFYLEDPEGNLLEIYRDLE</sequence>
<dbReference type="AlphaFoldDB" id="A0A1F7KGF2"/>
<dbReference type="InterPro" id="IPR014710">
    <property type="entry name" value="RmlC-like_jellyroll"/>
</dbReference>
<dbReference type="PANTHER" id="PTHR43048">
    <property type="entry name" value="METHYLMALONYL-COA EPIMERASE"/>
    <property type="match status" value="1"/>
</dbReference>
<gene>
    <name evidence="3" type="ORF">A2209_02735</name>
</gene>
<dbReference type="InterPro" id="IPR037523">
    <property type="entry name" value="VOC_core"/>
</dbReference>
<evidence type="ECO:0000256" key="1">
    <source>
        <dbReference type="ARBA" id="ARBA00022723"/>
    </source>
</evidence>
<reference evidence="3 4" key="1">
    <citation type="journal article" date="2016" name="Nat. Commun.">
        <title>Thousands of microbial genomes shed light on interconnected biogeochemical processes in an aquifer system.</title>
        <authorList>
            <person name="Anantharaman K."/>
            <person name="Brown C.T."/>
            <person name="Hug L.A."/>
            <person name="Sharon I."/>
            <person name="Castelle C.J."/>
            <person name="Probst A.J."/>
            <person name="Thomas B.C."/>
            <person name="Singh A."/>
            <person name="Wilkins M.J."/>
            <person name="Karaoz U."/>
            <person name="Brodie E.L."/>
            <person name="Williams K.H."/>
            <person name="Hubbard S.S."/>
            <person name="Banfield J.F."/>
        </authorList>
    </citation>
    <scope>NUCLEOTIDE SEQUENCE [LARGE SCALE GENOMIC DNA]</scope>
</reference>